<organism evidence="1 2">
    <name type="scientific">Vibrio phage ICP2_2011_A</name>
    <dbReference type="NCBI Taxonomy" id="1529057"/>
    <lineage>
        <taxon>Viruses</taxon>
        <taxon>Duplodnaviria</taxon>
        <taxon>Heunggongvirae</taxon>
        <taxon>Uroviricota</taxon>
        <taxon>Caudoviricetes</taxon>
        <taxon>Zobellviridae</taxon>
        <taxon>Icepovirus</taxon>
        <taxon>Icepovirus bengalense</taxon>
    </lineage>
</organism>
<evidence type="ECO:0000313" key="1">
    <source>
        <dbReference type="EMBL" id="AII27076.1"/>
    </source>
</evidence>
<name>A0A076G4C9_9CAUD</name>
<dbReference type="Proteomes" id="UP000028661">
    <property type="component" value="Segment"/>
</dbReference>
<proteinExistence type="predicted"/>
<protein>
    <submittedName>
        <fullName evidence="1">Uncharacterized protein</fullName>
    </submittedName>
</protein>
<reference evidence="2" key="1">
    <citation type="journal article" date="2014" name="Elife">
        <title>Evolutionary consequences of intra-patient phage predation on microbial populations.</title>
        <authorList>
            <person name="Seed K.D."/>
            <person name="Yen M."/>
            <person name="Shapiro B.J."/>
            <person name="Hilaire I.J."/>
            <person name="Charles R.C."/>
            <person name="Teng J.E."/>
            <person name="Ivers L.C."/>
            <person name="Boncy J."/>
            <person name="Harris J.B."/>
            <person name="Camilli A."/>
        </authorList>
    </citation>
    <scope>NUCLEOTIDE SEQUENCE [LARGE SCALE GENOMIC DNA]</scope>
</reference>
<gene>
    <name evidence="1" type="ORF">ICP22011A_0032</name>
</gene>
<dbReference type="EMBL" id="KM224878">
    <property type="protein sequence ID" value="AII27076.1"/>
    <property type="molecule type" value="Genomic_DNA"/>
</dbReference>
<evidence type="ECO:0000313" key="2">
    <source>
        <dbReference type="Proteomes" id="UP000028661"/>
    </source>
</evidence>
<sequence length="49" mass="5181">MGLAILLNGLMLIGSILKPKSLAQCVKIITLMINISTLVALLFKMPIGA</sequence>
<accession>A0A076G4C9</accession>